<organism evidence="1 2">
    <name type="scientific">Durusdinium trenchii</name>
    <dbReference type="NCBI Taxonomy" id="1381693"/>
    <lineage>
        <taxon>Eukaryota</taxon>
        <taxon>Sar</taxon>
        <taxon>Alveolata</taxon>
        <taxon>Dinophyceae</taxon>
        <taxon>Suessiales</taxon>
        <taxon>Symbiodiniaceae</taxon>
        <taxon>Durusdinium</taxon>
    </lineage>
</organism>
<proteinExistence type="predicted"/>
<dbReference type="Proteomes" id="UP001642464">
    <property type="component" value="Unassembled WGS sequence"/>
</dbReference>
<comment type="caution">
    <text evidence="1">The sequence shown here is derived from an EMBL/GenBank/DDBJ whole genome shotgun (WGS) entry which is preliminary data.</text>
</comment>
<evidence type="ECO:0000313" key="1">
    <source>
        <dbReference type="EMBL" id="CAK9080744.1"/>
    </source>
</evidence>
<accession>A0ABP0PXS4</accession>
<feature type="non-terminal residue" evidence="1">
    <location>
        <position position="1"/>
    </location>
</feature>
<name>A0ABP0PXS4_9DINO</name>
<feature type="non-terminal residue" evidence="1">
    <location>
        <position position="55"/>
    </location>
</feature>
<dbReference type="EMBL" id="CAXAMM010038767">
    <property type="protein sequence ID" value="CAK9080744.1"/>
    <property type="molecule type" value="Genomic_DNA"/>
</dbReference>
<reference evidence="1 2" key="1">
    <citation type="submission" date="2024-02" db="EMBL/GenBank/DDBJ databases">
        <authorList>
            <person name="Chen Y."/>
            <person name="Shah S."/>
            <person name="Dougan E. K."/>
            <person name="Thang M."/>
            <person name="Chan C."/>
        </authorList>
    </citation>
    <scope>NUCLEOTIDE SEQUENCE [LARGE SCALE GENOMIC DNA]</scope>
</reference>
<sequence>VGQDDLKEIIRDSLGSSFLYVDEMKTVIQSFKHHLQESEEGSIQQILALQEADKA</sequence>
<gene>
    <name evidence="1" type="ORF">SCF082_LOCUS38471</name>
</gene>
<keyword evidence="2" id="KW-1185">Reference proteome</keyword>
<evidence type="ECO:0000313" key="2">
    <source>
        <dbReference type="Proteomes" id="UP001642464"/>
    </source>
</evidence>
<protein>
    <submittedName>
        <fullName evidence="1">Uncharacterized protein</fullName>
    </submittedName>
</protein>